<dbReference type="GO" id="GO:0004930">
    <property type="term" value="F:G protein-coupled receptor activity"/>
    <property type="evidence" value="ECO:0007669"/>
    <property type="project" value="InterPro"/>
</dbReference>
<dbReference type="AlphaFoldDB" id="A0A6A1QDG5"/>
<evidence type="ECO:0000313" key="2">
    <source>
        <dbReference type="EMBL" id="KAB0404151.1"/>
    </source>
</evidence>
<organism evidence="2 3">
    <name type="scientific">Balaenoptera physalus</name>
    <name type="common">Fin whale</name>
    <name type="synonym">Balaena physalus</name>
    <dbReference type="NCBI Taxonomy" id="9770"/>
    <lineage>
        <taxon>Eukaryota</taxon>
        <taxon>Metazoa</taxon>
        <taxon>Chordata</taxon>
        <taxon>Craniata</taxon>
        <taxon>Vertebrata</taxon>
        <taxon>Euteleostomi</taxon>
        <taxon>Mammalia</taxon>
        <taxon>Eutheria</taxon>
        <taxon>Laurasiatheria</taxon>
        <taxon>Artiodactyla</taxon>
        <taxon>Whippomorpha</taxon>
        <taxon>Cetacea</taxon>
        <taxon>Mysticeti</taxon>
        <taxon>Balaenopteridae</taxon>
        <taxon>Balaenoptera</taxon>
    </lineage>
</organism>
<dbReference type="OrthoDB" id="9533783at2759"/>
<accession>A0A6A1QDG5</accession>
<protein>
    <submittedName>
        <fullName evidence="2">Uncharacterized protein</fullName>
    </submittedName>
</protein>
<dbReference type="Pfam" id="PF05296">
    <property type="entry name" value="TAS2R"/>
    <property type="match status" value="1"/>
</dbReference>
<reference evidence="2 3" key="1">
    <citation type="journal article" date="2019" name="PLoS ONE">
        <title>Genomic analyses reveal an absence of contemporary introgressive admixture between fin whales and blue whales, despite known hybrids.</title>
        <authorList>
            <person name="Westbury M.V."/>
            <person name="Petersen B."/>
            <person name="Lorenzen E.D."/>
        </authorList>
    </citation>
    <scope>NUCLEOTIDE SEQUENCE [LARGE SCALE GENOMIC DNA]</scope>
    <source>
        <strain evidence="2">FinWhale-01</strain>
    </source>
</reference>
<evidence type="ECO:0000256" key="1">
    <source>
        <dbReference type="RuleBase" id="RU004423"/>
    </source>
</evidence>
<comment type="similarity">
    <text evidence="1">Belongs to the G-protein coupled receptor T2R family.</text>
</comment>
<keyword evidence="3" id="KW-1185">Reference proteome</keyword>
<dbReference type="Proteomes" id="UP000437017">
    <property type="component" value="Unassembled WGS sequence"/>
</dbReference>
<name>A0A6A1QDG5_BALPH</name>
<evidence type="ECO:0000313" key="3">
    <source>
        <dbReference type="Proteomes" id="UP000437017"/>
    </source>
</evidence>
<sequence>MRTRRAKTRESRDPSLEAHIKALRSRLFLLPVCGVLLRCLHLGAFADAVAQQDRGRGLCRDTGSLPSGHTVILISGNAKLKGAVETILLQAQSSLKVRADRKADPRMPDLY</sequence>
<dbReference type="InterPro" id="IPR007960">
    <property type="entry name" value="TAS2R"/>
</dbReference>
<comment type="caution">
    <text evidence="2">The sequence shown here is derived from an EMBL/GenBank/DDBJ whole genome shotgun (WGS) entry which is preliminary data.</text>
</comment>
<dbReference type="GO" id="GO:0033038">
    <property type="term" value="F:bitter taste receptor activity"/>
    <property type="evidence" value="ECO:0007669"/>
    <property type="project" value="InterPro"/>
</dbReference>
<dbReference type="GO" id="GO:0016020">
    <property type="term" value="C:membrane"/>
    <property type="evidence" value="ECO:0007669"/>
    <property type="project" value="InterPro"/>
</dbReference>
<proteinExistence type="inferred from homology"/>
<dbReference type="EMBL" id="SGJD01000659">
    <property type="protein sequence ID" value="KAB0404151.1"/>
    <property type="molecule type" value="Genomic_DNA"/>
</dbReference>
<gene>
    <name evidence="2" type="ORF">E2I00_018883</name>
</gene>